<dbReference type="AlphaFoldDB" id="A0A7R6PSS3"/>
<proteinExistence type="predicted"/>
<dbReference type="PANTHER" id="PTHR45138:SF9">
    <property type="entry name" value="DIGUANYLATE CYCLASE DGCM-RELATED"/>
    <property type="match status" value="1"/>
</dbReference>
<dbReference type="SUPFAM" id="SSF48452">
    <property type="entry name" value="TPR-like"/>
    <property type="match status" value="2"/>
</dbReference>
<dbReference type="InterPro" id="IPR043128">
    <property type="entry name" value="Rev_trsase/Diguanyl_cyclase"/>
</dbReference>
<evidence type="ECO:0000313" key="8">
    <source>
        <dbReference type="Proteomes" id="UP000595564"/>
    </source>
</evidence>
<sequence length="564" mass="65702">MMKNKLIFIFFTLLTCLISYTSTETTKKEALSFFNKGEKLYSNENYSKALEEYLKSKAIYEKNSSTDNLLYIRILRRIGDCYYYLSNYKNAINFYQTAIEKIDSIIKKQKNKKLLIHKGHLLTMLGNILKFVNCEKAIHYYKQSLEIYKKTGYKIGIGGCYLNIGDCLAKKGDLNSAIEYTKKAIKYFNPNDFYSLSIVYSNLSDYYIDKHDFEKAISLINKSIEYSLKGNRKRQLIFNYIKLGKLKKAQKKCNEALTSFNKALELSKKINDKDAIRKTLLLMGNCYANSGNYEKAYNCAMEFIKNSRELFSKQLIEQLAALESKQKSKLMEKKLKTLEKSSQIQEKSLFLHKTTLAVVIIFVVILFWLLWHRQKLIEEIEQKNKNLEMLIGTVEKVSKTDDLTGLPNRRGLFEFLEREISRAIRQKEKFSFAICDLDNFKRINDNFSHQVGDIVLMAVSKTFQDLTRKVDIVARFGGEEFIFVFPSTPLKNAKKVCEKIRKTIEETEFVVFDTPIKITLTFGVTEFTPQKNFETLLQEADKALYLGKETGKNKVVTYFQYLEK</sequence>
<evidence type="ECO:0000313" key="7">
    <source>
        <dbReference type="EMBL" id="BBB33656.1"/>
    </source>
</evidence>
<dbReference type="InterPro" id="IPR011990">
    <property type="entry name" value="TPR-like_helical_dom_sf"/>
</dbReference>
<evidence type="ECO:0000259" key="6">
    <source>
        <dbReference type="PROSITE" id="PS50887"/>
    </source>
</evidence>
<feature type="transmembrane region" description="Helical" evidence="4">
    <location>
        <begin position="350"/>
        <end position="371"/>
    </location>
</feature>
<reference evidence="7 8" key="1">
    <citation type="journal article" date="2012" name="Extremophiles">
        <title>Thermotomaculum hydrothermale gen. nov., sp. nov., a novel heterotrophic thermophile within the phylum Acidobacteria from a deep-sea hydrothermal vent chimney in the Southern Okinawa Trough.</title>
        <authorList>
            <person name="Izumi H."/>
            <person name="Nunoura T."/>
            <person name="Miyazaki M."/>
            <person name="Mino S."/>
            <person name="Toki T."/>
            <person name="Takai K."/>
            <person name="Sako Y."/>
            <person name="Sawabe T."/>
            <person name="Nakagawa S."/>
        </authorList>
    </citation>
    <scope>NUCLEOTIDE SEQUENCE [LARGE SCALE GENOMIC DNA]</scope>
    <source>
        <strain evidence="7 8">AC55</strain>
    </source>
</reference>
<organism evidence="7 8">
    <name type="scientific">Thermotomaculum hydrothermale</name>
    <dbReference type="NCBI Taxonomy" id="981385"/>
    <lineage>
        <taxon>Bacteria</taxon>
        <taxon>Pseudomonadati</taxon>
        <taxon>Acidobacteriota</taxon>
        <taxon>Holophagae</taxon>
        <taxon>Thermotomaculales</taxon>
        <taxon>Thermotomaculaceae</taxon>
        <taxon>Thermotomaculum</taxon>
    </lineage>
</organism>
<accession>A0A7R6PSS3</accession>
<evidence type="ECO:0000256" key="4">
    <source>
        <dbReference type="SAM" id="Phobius"/>
    </source>
</evidence>
<keyword evidence="4" id="KW-1133">Transmembrane helix</keyword>
<dbReference type="InterPro" id="IPR029787">
    <property type="entry name" value="Nucleotide_cyclase"/>
</dbReference>
<evidence type="ECO:0000256" key="1">
    <source>
        <dbReference type="ARBA" id="ARBA00012528"/>
    </source>
</evidence>
<dbReference type="SMART" id="SM00267">
    <property type="entry name" value="GGDEF"/>
    <property type="match status" value="1"/>
</dbReference>
<dbReference type="NCBIfam" id="TIGR00254">
    <property type="entry name" value="GGDEF"/>
    <property type="match status" value="1"/>
</dbReference>
<dbReference type="SMART" id="SM00028">
    <property type="entry name" value="TPR"/>
    <property type="match status" value="7"/>
</dbReference>
<dbReference type="Pfam" id="PF13424">
    <property type="entry name" value="TPR_12"/>
    <property type="match status" value="2"/>
</dbReference>
<feature type="signal peptide" evidence="5">
    <location>
        <begin position="1"/>
        <end position="21"/>
    </location>
</feature>
<evidence type="ECO:0000256" key="5">
    <source>
        <dbReference type="SAM" id="SignalP"/>
    </source>
</evidence>
<keyword evidence="4" id="KW-0812">Transmembrane</keyword>
<dbReference type="InterPro" id="IPR050469">
    <property type="entry name" value="Diguanylate_Cyclase"/>
</dbReference>
<dbReference type="Proteomes" id="UP000595564">
    <property type="component" value="Chromosome"/>
</dbReference>
<comment type="catalytic activity">
    <reaction evidence="2">
        <text>2 GTP = 3',3'-c-di-GMP + 2 diphosphate</text>
        <dbReference type="Rhea" id="RHEA:24898"/>
        <dbReference type="ChEBI" id="CHEBI:33019"/>
        <dbReference type="ChEBI" id="CHEBI:37565"/>
        <dbReference type="ChEBI" id="CHEBI:58805"/>
        <dbReference type="EC" id="2.7.7.65"/>
    </reaction>
</comment>
<keyword evidence="4" id="KW-0472">Membrane</keyword>
<dbReference type="SUPFAM" id="SSF55073">
    <property type="entry name" value="Nucleotide cyclase"/>
    <property type="match status" value="1"/>
</dbReference>
<dbReference type="InterPro" id="IPR019734">
    <property type="entry name" value="TPR_rpt"/>
</dbReference>
<dbReference type="Gene3D" id="1.25.40.10">
    <property type="entry name" value="Tetratricopeptide repeat domain"/>
    <property type="match status" value="3"/>
</dbReference>
<feature type="chain" id="PRO_5032706445" description="diguanylate cyclase" evidence="5">
    <location>
        <begin position="22"/>
        <end position="564"/>
    </location>
</feature>
<dbReference type="Gene3D" id="3.30.70.270">
    <property type="match status" value="1"/>
</dbReference>
<dbReference type="InterPro" id="IPR000160">
    <property type="entry name" value="GGDEF_dom"/>
</dbReference>
<dbReference type="Pfam" id="PF00990">
    <property type="entry name" value="GGDEF"/>
    <property type="match status" value="1"/>
</dbReference>
<dbReference type="RefSeq" id="WP_201327970.1">
    <property type="nucleotide sequence ID" value="NZ_AP017470.1"/>
</dbReference>
<evidence type="ECO:0000256" key="3">
    <source>
        <dbReference type="PROSITE-ProRule" id="PRU00339"/>
    </source>
</evidence>
<dbReference type="PANTHER" id="PTHR45138">
    <property type="entry name" value="REGULATORY COMPONENTS OF SENSORY TRANSDUCTION SYSTEM"/>
    <property type="match status" value="1"/>
</dbReference>
<dbReference type="CDD" id="cd01949">
    <property type="entry name" value="GGDEF"/>
    <property type="match status" value="1"/>
</dbReference>
<evidence type="ECO:0000256" key="2">
    <source>
        <dbReference type="ARBA" id="ARBA00034247"/>
    </source>
</evidence>
<dbReference type="Pfam" id="PF13181">
    <property type="entry name" value="TPR_8"/>
    <property type="match status" value="1"/>
</dbReference>
<dbReference type="GO" id="GO:0052621">
    <property type="term" value="F:diguanylate cyclase activity"/>
    <property type="evidence" value="ECO:0007669"/>
    <property type="project" value="UniProtKB-EC"/>
</dbReference>
<feature type="repeat" description="TPR" evidence="3">
    <location>
        <begin position="72"/>
        <end position="105"/>
    </location>
</feature>
<feature type="repeat" description="TPR" evidence="3">
    <location>
        <begin position="237"/>
        <end position="270"/>
    </location>
</feature>
<dbReference type="PROSITE" id="PS50005">
    <property type="entry name" value="TPR"/>
    <property type="match status" value="2"/>
</dbReference>
<dbReference type="KEGG" id="thyd:TTHT_2232"/>
<protein>
    <recommendedName>
        <fullName evidence="1">diguanylate cyclase</fullName>
        <ecNumber evidence="1">2.7.7.65</ecNumber>
    </recommendedName>
</protein>
<name>A0A7R6PSS3_9BACT</name>
<keyword evidence="5" id="KW-0732">Signal</keyword>
<keyword evidence="3" id="KW-0802">TPR repeat</keyword>
<dbReference type="FunFam" id="3.30.70.270:FF:000001">
    <property type="entry name" value="Diguanylate cyclase domain protein"/>
    <property type="match status" value="1"/>
</dbReference>
<dbReference type="EMBL" id="AP017470">
    <property type="protein sequence ID" value="BBB33656.1"/>
    <property type="molecule type" value="Genomic_DNA"/>
</dbReference>
<gene>
    <name evidence="7" type="ORF">TTHT_2232</name>
</gene>
<dbReference type="EC" id="2.7.7.65" evidence="1"/>
<feature type="domain" description="GGDEF" evidence="6">
    <location>
        <begin position="428"/>
        <end position="560"/>
    </location>
</feature>
<keyword evidence="8" id="KW-1185">Reference proteome</keyword>
<dbReference type="PROSITE" id="PS50887">
    <property type="entry name" value="GGDEF"/>
    <property type="match status" value="1"/>
</dbReference>